<feature type="region of interest" description="Disordered" evidence="1">
    <location>
        <begin position="131"/>
        <end position="192"/>
    </location>
</feature>
<evidence type="ECO:0000259" key="2">
    <source>
        <dbReference type="PROSITE" id="PS50090"/>
    </source>
</evidence>
<dbReference type="Pfam" id="PF13921">
    <property type="entry name" value="Myb_DNA-bind_6"/>
    <property type="match status" value="1"/>
</dbReference>
<name>A0A4Q2V3H8_FUSOX</name>
<dbReference type="SMART" id="SM00717">
    <property type="entry name" value="SANT"/>
    <property type="match status" value="1"/>
</dbReference>
<organism evidence="4 5">
    <name type="scientific">Fusarium oxysporum f. sp. narcissi</name>
    <dbReference type="NCBI Taxonomy" id="451672"/>
    <lineage>
        <taxon>Eukaryota</taxon>
        <taxon>Fungi</taxon>
        <taxon>Dikarya</taxon>
        <taxon>Ascomycota</taxon>
        <taxon>Pezizomycotina</taxon>
        <taxon>Sordariomycetes</taxon>
        <taxon>Hypocreomycetidae</taxon>
        <taxon>Hypocreales</taxon>
        <taxon>Nectriaceae</taxon>
        <taxon>Fusarium</taxon>
        <taxon>Fusarium oxysporum species complex</taxon>
    </lineage>
</organism>
<feature type="region of interest" description="Disordered" evidence="1">
    <location>
        <begin position="229"/>
        <end position="251"/>
    </location>
</feature>
<dbReference type="SUPFAM" id="SSF46689">
    <property type="entry name" value="Homeodomain-like"/>
    <property type="match status" value="1"/>
</dbReference>
<dbReference type="Gene3D" id="1.10.10.60">
    <property type="entry name" value="Homeodomain-like"/>
    <property type="match status" value="1"/>
</dbReference>
<accession>A0A4Q2V3H8</accession>
<dbReference type="PROSITE" id="PS50090">
    <property type="entry name" value="MYB_LIKE"/>
    <property type="match status" value="1"/>
</dbReference>
<dbReference type="CDD" id="cd00167">
    <property type="entry name" value="SANT"/>
    <property type="match status" value="1"/>
</dbReference>
<protein>
    <submittedName>
        <fullName evidence="4">Uncharacterized protein</fullName>
    </submittedName>
</protein>
<evidence type="ECO:0000256" key="1">
    <source>
        <dbReference type="SAM" id="MobiDB-lite"/>
    </source>
</evidence>
<dbReference type="EMBL" id="MQTW01000262">
    <property type="protein sequence ID" value="RYC81254.1"/>
    <property type="molecule type" value="Genomic_DNA"/>
</dbReference>
<dbReference type="InterPro" id="IPR017930">
    <property type="entry name" value="Myb_dom"/>
</dbReference>
<evidence type="ECO:0000259" key="3">
    <source>
        <dbReference type="PROSITE" id="PS51294"/>
    </source>
</evidence>
<feature type="domain" description="Myb-like" evidence="2">
    <location>
        <begin position="183"/>
        <end position="233"/>
    </location>
</feature>
<comment type="caution">
    <text evidence="4">The sequence shown here is derived from an EMBL/GenBank/DDBJ whole genome shotgun (WGS) entry which is preliminary data.</text>
</comment>
<feature type="compositionally biased region" description="Polar residues" evidence="1">
    <location>
        <begin position="137"/>
        <end position="150"/>
    </location>
</feature>
<dbReference type="InterPro" id="IPR001005">
    <property type="entry name" value="SANT/Myb"/>
</dbReference>
<dbReference type="Proteomes" id="UP000290540">
    <property type="component" value="Unassembled WGS sequence"/>
</dbReference>
<dbReference type="AlphaFoldDB" id="A0A4Q2V3H8"/>
<gene>
    <name evidence="4" type="ORF">BFJ63_vAg15854</name>
</gene>
<feature type="compositionally biased region" description="Basic and acidic residues" evidence="1">
    <location>
        <begin position="238"/>
        <end position="251"/>
    </location>
</feature>
<dbReference type="PROSITE" id="PS51294">
    <property type="entry name" value="HTH_MYB"/>
    <property type="match status" value="1"/>
</dbReference>
<dbReference type="InterPro" id="IPR009057">
    <property type="entry name" value="Homeodomain-like_sf"/>
</dbReference>
<feature type="domain" description="HTH myb-type" evidence="3">
    <location>
        <begin position="183"/>
        <end position="237"/>
    </location>
</feature>
<evidence type="ECO:0000313" key="5">
    <source>
        <dbReference type="Proteomes" id="UP000290540"/>
    </source>
</evidence>
<sequence length="251" mass="27908">MPDQQRSQHYAHGAFVCSGGGQAADIHDISNPHHGNSSTMAGSYQYPSLQMGNQPLRLRHYGAPEEGSTAMSQLYSIPELSNHPQYPVTPSATKRPCPSDFDLPAIGMDELEHSGFNDIQRTSWGAACASEADVSVRQPQQLSIHNNHPPSSEPPIKKMRRDDGLKRAPNIVGQVGMPDSATRPQGTRQKFTPEEDKLLIKLKENKKLTWKQIAEYFPERSSGSVQFRYSTKLKGRSTKNDETDEMVRPNP</sequence>
<proteinExistence type="predicted"/>
<evidence type="ECO:0000313" key="4">
    <source>
        <dbReference type="EMBL" id="RYC81254.1"/>
    </source>
</evidence>
<reference evidence="4 5" key="1">
    <citation type="submission" date="2016-12" db="EMBL/GenBank/DDBJ databases">
        <title>Draft genome sequence of Fusarium oxysporum causing rot on Narcissus.</title>
        <authorList>
            <person name="Armitage A.D."/>
            <person name="Taylor A."/>
            <person name="Clarkson J.P."/>
            <person name="Harrison R.J."/>
            <person name="Jackson A.C."/>
        </authorList>
    </citation>
    <scope>NUCLEOTIDE SEQUENCE [LARGE SCALE GENOMIC DNA]</scope>
    <source>
        <strain evidence="4 5">N139</strain>
    </source>
</reference>